<dbReference type="EMBL" id="PVNK01000194">
    <property type="protein sequence ID" value="PRP93130.1"/>
    <property type="molecule type" value="Genomic_DNA"/>
</dbReference>
<dbReference type="InterPro" id="IPR001258">
    <property type="entry name" value="NHL_repeat"/>
</dbReference>
<keyword evidence="2" id="KW-0812">Transmembrane</keyword>
<dbReference type="Gene3D" id="2.120.10.30">
    <property type="entry name" value="TolB, C-terminal domain"/>
    <property type="match status" value="1"/>
</dbReference>
<comment type="caution">
    <text evidence="3">The sequence shown here is derived from an EMBL/GenBank/DDBJ whole genome shotgun (WGS) entry which is preliminary data.</text>
</comment>
<dbReference type="Proteomes" id="UP000237968">
    <property type="component" value="Unassembled WGS sequence"/>
</dbReference>
<reference evidence="3 4" key="1">
    <citation type="submission" date="2018-03" db="EMBL/GenBank/DDBJ databases">
        <title>Draft Genome Sequences of the Obligatory Marine Myxobacteria Enhygromyxa salina SWB005.</title>
        <authorList>
            <person name="Poehlein A."/>
            <person name="Moghaddam J.A."/>
            <person name="Harms H."/>
            <person name="Alanjari M."/>
            <person name="Koenig G.M."/>
            <person name="Daniel R."/>
            <person name="Schaeberle T.F."/>
        </authorList>
    </citation>
    <scope>NUCLEOTIDE SEQUENCE [LARGE SCALE GENOMIC DNA]</scope>
    <source>
        <strain evidence="3 4">SWB005</strain>
    </source>
</reference>
<dbReference type="SUPFAM" id="SSF52266">
    <property type="entry name" value="SGNH hydrolase"/>
    <property type="match status" value="2"/>
</dbReference>
<evidence type="ECO:0000256" key="2">
    <source>
        <dbReference type="SAM" id="Phobius"/>
    </source>
</evidence>
<dbReference type="PANTHER" id="PTHR46388:SF2">
    <property type="entry name" value="NHL REPEAT-CONTAINING PROTEIN 2"/>
    <property type="match status" value="1"/>
</dbReference>
<dbReference type="InterPro" id="IPR011042">
    <property type="entry name" value="6-blade_b-propeller_TolB-like"/>
</dbReference>
<proteinExistence type="predicted"/>
<protein>
    <submittedName>
        <fullName evidence="3">Uncharacterized protein</fullName>
    </submittedName>
</protein>
<dbReference type="AlphaFoldDB" id="A0A2S9XK73"/>
<evidence type="ECO:0000313" key="3">
    <source>
        <dbReference type="EMBL" id="PRP93130.1"/>
    </source>
</evidence>
<dbReference type="Pfam" id="PF01436">
    <property type="entry name" value="NHL"/>
    <property type="match status" value="1"/>
</dbReference>
<evidence type="ECO:0000313" key="4">
    <source>
        <dbReference type="Proteomes" id="UP000237968"/>
    </source>
</evidence>
<dbReference type="OrthoDB" id="9774579at2"/>
<evidence type="ECO:0000256" key="1">
    <source>
        <dbReference type="ARBA" id="ARBA00022737"/>
    </source>
</evidence>
<keyword evidence="2" id="KW-1133">Transmembrane helix</keyword>
<sequence length="1096" mass="120199">MAAAPDPSQPSPPRSGRARGFVLGLAALIVLIDLLLAAVEGPRGPQSLDDADDVRRYLRATAEAEGTPWLLIGDSVLVGDTGRAELPDWHEHRLVDYLERELGEREDAVFRQVAFSGMLPVDMLAVVEELDEEDPDGRVSLLLELSPRYFSAAYAELEAPSRAWFAELGDGASGSRVPGTDAILGFVRRWAPVYRHRDRFVNARDRLAGPGRARADETAKRGERVEALARLSVHYRDPQLDPRSVQVEALREITRRCRAAGRRLALFTVPLEDEFMAGLGRASAQGEYLGRLDGLLAPDGRAVALLPMDHPQFRSELFWDHVHLRPDGHRVLAINLLQQLGLQLERLPSDPELIGPWGADASLVASVAAGSSDGAAWQARFASPKGVAVSNDGRRIVIADTGNHVLRELHGDLRVVSTLVGTPGVAGDRDGSASTALLDGPASPRFVGDSIYFADGEGQRLRRLDGGELETVVRLGEGWRIQALRGHAGQLYMLQSRDAQTRIVSLAPGSPSVVVRGGAAPGRQLSAFTISPAGDLYLALADGQILRTRASARGLDLAAPDVNELGDELGVVFENLGGAVLPQDEAGAFPQPFAEIHLSEIVGLEYVERYGGLLVQDLAPHPRPGIYNKRVTERAHLRFLDLERELVYPWLKPLVVGLGYFYFNQSTTGFSSYYHEGSMALDQSSATLVYLESGRSRLLRLEDGLLGVSKIGQFSLERLGFRDLLAARSGERALTDHDPTRFLASARGADPELGGPYVWLLVGSSMMSMSEVVGQYSLGRALARRLGRDLALREGARLHTFQRTLPGGRLTRQIAAIKRFMKTGRPDIISIEANASTFLPADADDAFMAEQLERLTKLARRWDSKLVILDTSPYIVRNREALRPSQARVTRFLELARGRGFEVIDVADPLLDRHLEVTPFASPPVVGIHPPPWAIDAIADEMGAALSPSFRDWLRERSPAVDAEGPESVREARTKPLAAAFDELEFGWPEALPRLPREAVQIDYDDNHLVVFVDLAQLPEARTRAEALPDLVLAVVYDNAVRLRDGARTADVQLGRFERYDEYGAGVDEGATIVHREQLTHELLAERLREFVERSG</sequence>
<dbReference type="PANTHER" id="PTHR46388">
    <property type="entry name" value="NHL REPEAT-CONTAINING PROTEIN 2"/>
    <property type="match status" value="1"/>
</dbReference>
<organism evidence="3 4">
    <name type="scientific">Enhygromyxa salina</name>
    <dbReference type="NCBI Taxonomy" id="215803"/>
    <lineage>
        <taxon>Bacteria</taxon>
        <taxon>Pseudomonadati</taxon>
        <taxon>Myxococcota</taxon>
        <taxon>Polyangia</taxon>
        <taxon>Nannocystales</taxon>
        <taxon>Nannocystaceae</taxon>
        <taxon>Enhygromyxa</taxon>
    </lineage>
</organism>
<dbReference type="SUPFAM" id="SSF63829">
    <property type="entry name" value="Calcium-dependent phosphotriesterase"/>
    <property type="match status" value="1"/>
</dbReference>
<gene>
    <name evidence="3" type="ORF">ENSA5_45050</name>
</gene>
<name>A0A2S9XK73_9BACT</name>
<accession>A0A2S9XK73</accession>
<keyword evidence="1" id="KW-0677">Repeat</keyword>
<feature type="transmembrane region" description="Helical" evidence="2">
    <location>
        <begin position="21"/>
        <end position="39"/>
    </location>
</feature>
<dbReference type="RefSeq" id="WP_106393775.1">
    <property type="nucleotide sequence ID" value="NZ_PVNK01000194.1"/>
</dbReference>
<keyword evidence="2" id="KW-0472">Membrane</keyword>
<keyword evidence="4" id="KW-1185">Reference proteome</keyword>